<keyword evidence="1" id="KW-0472">Membrane</keyword>
<dbReference type="AlphaFoldDB" id="A0AA51N968"/>
<dbReference type="SUPFAM" id="SSF48371">
    <property type="entry name" value="ARM repeat"/>
    <property type="match status" value="1"/>
</dbReference>
<evidence type="ECO:0000313" key="2">
    <source>
        <dbReference type="EMBL" id="WMN10992.1"/>
    </source>
</evidence>
<keyword evidence="1" id="KW-0812">Transmembrane</keyword>
<reference evidence="2 3" key="1">
    <citation type="submission" date="2023-08" db="EMBL/GenBank/DDBJ databases">
        <title>Comparative genomics and taxonomic characterization of three novel marine species of genus Marivirga.</title>
        <authorList>
            <person name="Muhammad N."/>
            <person name="Kim S.-G."/>
        </authorList>
    </citation>
    <scope>NUCLEOTIDE SEQUENCE [LARGE SCALE GENOMIC DNA]</scope>
    <source>
        <strain evidence="2 3">BDSF4-3</strain>
    </source>
</reference>
<proteinExistence type="predicted"/>
<dbReference type="InterPro" id="IPR011989">
    <property type="entry name" value="ARM-like"/>
</dbReference>
<dbReference type="RefSeq" id="WP_308347657.1">
    <property type="nucleotide sequence ID" value="NZ_CP129971.1"/>
</dbReference>
<dbReference type="EMBL" id="CP129971">
    <property type="protein sequence ID" value="WMN10992.1"/>
    <property type="molecule type" value="Genomic_DNA"/>
</dbReference>
<dbReference type="Proteomes" id="UP001230496">
    <property type="component" value="Chromosome"/>
</dbReference>
<dbReference type="KEGG" id="msaa:QYS49_36760"/>
<dbReference type="Gene3D" id="1.25.10.10">
    <property type="entry name" value="Leucine-rich Repeat Variant"/>
    <property type="match status" value="1"/>
</dbReference>
<name>A0AA51N968_9BACT</name>
<evidence type="ECO:0000256" key="1">
    <source>
        <dbReference type="SAM" id="Phobius"/>
    </source>
</evidence>
<protein>
    <submittedName>
        <fullName evidence="2">HEAT repeat domain-containing protein</fullName>
    </submittedName>
</protein>
<keyword evidence="3" id="KW-1185">Reference proteome</keyword>
<keyword evidence="1" id="KW-1133">Transmembrane helix</keyword>
<evidence type="ECO:0000313" key="3">
    <source>
        <dbReference type="Proteomes" id="UP001230496"/>
    </source>
</evidence>
<dbReference type="InterPro" id="IPR016024">
    <property type="entry name" value="ARM-type_fold"/>
</dbReference>
<gene>
    <name evidence="2" type="ORF">QYS49_36760</name>
</gene>
<organism evidence="2 3">
    <name type="scientific">Marivirga salinarum</name>
    <dbReference type="NCBI Taxonomy" id="3059078"/>
    <lineage>
        <taxon>Bacteria</taxon>
        <taxon>Pseudomonadati</taxon>
        <taxon>Bacteroidota</taxon>
        <taxon>Cytophagia</taxon>
        <taxon>Cytophagales</taxon>
        <taxon>Marivirgaceae</taxon>
        <taxon>Marivirga</taxon>
    </lineage>
</organism>
<sequence>MNTGDQFLIYCIFVVLIFLLIVVFGIGISRSFFILRDKNYHKREKTLQSILSMILNHPDKKKAGYSKLKKFLKSDNDHQVLVDLLTSIGYNLSGQYFERAKAIYDDFKLEEFSIKNLNSTNWDKIVEAIIELSVLGSEKHTKNILPLLEHHNSNVRRQAKIAIVEIGKSKGLMQMEDKIGVMSSWTYISILSILHRTPFKLGNKELEKLQNSRNPSMRKLSSHLGRFSVIYQ</sequence>
<accession>A0AA51N968</accession>
<feature type="transmembrane region" description="Helical" evidence="1">
    <location>
        <begin position="6"/>
        <end position="35"/>
    </location>
</feature>